<dbReference type="KEGG" id="eus:EUTSA_v10023015mg"/>
<evidence type="ECO:0000256" key="1">
    <source>
        <dbReference type="ARBA" id="ARBA00022737"/>
    </source>
</evidence>
<reference evidence="3 4" key="1">
    <citation type="journal article" date="2013" name="Front. Plant Sci.">
        <title>The Reference Genome of the Halophytic Plant Eutrema salsugineum.</title>
        <authorList>
            <person name="Yang R."/>
            <person name="Jarvis D.E."/>
            <person name="Chen H."/>
            <person name="Beilstein M.A."/>
            <person name="Grimwood J."/>
            <person name="Jenkins J."/>
            <person name="Shu S."/>
            <person name="Prochnik S."/>
            <person name="Xin M."/>
            <person name="Ma C."/>
            <person name="Schmutz J."/>
            <person name="Wing R.A."/>
            <person name="Mitchell-Olds T."/>
            <person name="Schumaker K.S."/>
            <person name="Wang X."/>
        </authorList>
    </citation>
    <scope>NUCLEOTIDE SEQUENCE [LARGE SCALE GENOMIC DNA]</scope>
</reference>
<organism evidence="3 4">
    <name type="scientific">Eutrema salsugineum</name>
    <name type="common">Saltwater cress</name>
    <name type="synonym">Sisymbrium salsugineum</name>
    <dbReference type="NCBI Taxonomy" id="72664"/>
    <lineage>
        <taxon>Eukaryota</taxon>
        <taxon>Viridiplantae</taxon>
        <taxon>Streptophyta</taxon>
        <taxon>Embryophyta</taxon>
        <taxon>Tracheophyta</taxon>
        <taxon>Spermatophyta</taxon>
        <taxon>Magnoliopsida</taxon>
        <taxon>eudicotyledons</taxon>
        <taxon>Gunneridae</taxon>
        <taxon>Pentapetalae</taxon>
        <taxon>rosids</taxon>
        <taxon>malvids</taxon>
        <taxon>Brassicales</taxon>
        <taxon>Brassicaceae</taxon>
        <taxon>Eutremeae</taxon>
        <taxon>Eutrema</taxon>
    </lineage>
</organism>
<dbReference type="EMBL" id="KI517392">
    <property type="protein sequence ID" value="ESQ50705.1"/>
    <property type="molecule type" value="Genomic_DNA"/>
</dbReference>
<dbReference type="PANTHER" id="PTHR47801">
    <property type="entry name" value="OS05G0145600 PROTEIN"/>
    <property type="match status" value="1"/>
</dbReference>
<dbReference type="InterPro" id="IPR011990">
    <property type="entry name" value="TPR-like_helical_dom_sf"/>
</dbReference>
<evidence type="ECO:0008006" key="5">
    <source>
        <dbReference type="Google" id="ProtNLM"/>
    </source>
</evidence>
<feature type="repeat" description="PPR" evidence="2">
    <location>
        <begin position="128"/>
        <end position="162"/>
    </location>
</feature>
<proteinExistence type="predicted"/>
<dbReference type="Pfam" id="PF13041">
    <property type="entry name" value="PPR_2"/>
    <property type="match status" value="1"/>
</dbReference>
<sequence length="454" mass="51605">RSFTAVVRNSRFQPNLVIYMRFLLQSISRKNLGLIRALSRRYFVASAEEYAKRNYANNLCDYYGVINSITAQRRYYLLRDVYDDMMLDGEQPNIDLFYSLVVGVMKGARLQDAFFFHQEMKSMGIVPDVNVYNFLISTCGKCKNANEAIRVYEEMKTYGVERNTQTHVCLLDACAAAGHLVCVSAMLDLITAHLNKLPRSDNLSTEILELVKKSKHLTLVDSLEQSEGNMMVNVLEEELYNLPTAEYVHMKKFLQRDLTVYHVAFNALADLKDVKAMEALLEMLKNEGKEADTYIVTQIMRCYPHSGDLENGYKCFQDYLRGGGLPAMDLYTTLVEGAMTGYTPKGMQVAQDTLIQIHASRFFLDPKIGSCLLFKAAGEKTGGYAVANLIWDLMQTRKIVPTLPAVNACYNGLKEREITEDDPRLMLVTRIYTNLRLKEGIGSTLSLKEKMHFD</sequence>
<dbReference type="AlphaFoldDB" id="V4LJJ0"/>
<accession>V4LJJ0</accession>
<feature type="repeat" description="PPR" evidence="2">
    <location>
        <begin position="93"/>
        <end position="127"/>
    </location>
</feature>
<dbReference type="NCBIfam" id="TIGR00756">
    <property type="entry name" value="PPR"/>
    <property type="match status" value="1"/>
</dbReference>
<evidence type="ECO:0000313" key="3">
    <source>
        <dbReference type="EMBL" id="ESQ50705.1"/>
    </source>
</evidence>
<evidence type="ECO:0000256" key="2">
    <source>
        <dbReference type="PROSITE-ProRule" id="PRU00708"/>
    </source>
</evidence>
<dbReference type="Proteomes" id="UP000030689">
    <property type="component" value="Unassembled WGS sequence"/>
</dbReference>
<keyword evidence="4" id="KW-1185">Reference proteome</keyword>
<dbReference type="eggNOG" id="KOG4197">
    <property type="taxonomic scope" value="Eukaryota"/>
</dbReference>
<feature type="non-terminal residue" evidence="3">
    <location>
        <position position="1"/>
    </location>
</feature>
<name>V4LJJ0_EUTSA</name>
<dbReference type="PANTHER" id="PTHR47801:SF1">
    <property type="entry name" value="OS05G0145600 PROTEIN"/>
    <property type="match status" value="1"/>
</dbReference>
<dbReference type="OMA" id="MQARNII"/>
<dbReference type="PROSITE" id="PS51375">
    <property type="entry name" value="PPR"/>
    <property type="match status" value="2"/>
</dbReference>
<dbReference type="InterPro" id="IPR002885">
    <property type="entry name" value="PPR_rpt"/>
</dbReference>
<keyword evidence="1" id="KW-0677">Repeat</keyword>
<dbReference type="STRING" id="72664.V4LJJ0"/>
<protein>
    <recommendedName>
        <fullName evidence="5">Pentacotripeptide-repeat region of PRORP domain-containing protein</fullName>
    </recommendedName>
</protein>
<dbReference type="Gene3D" id="1.25.40.10">
    <property type="entry name" value="Tetratricopeptide repeat domain"/>
    <property type="match status" value="2"/>
</dbReference>
<evidence type="ECO:0000313" key="4">
    <source>
        <dbReference type="Proteomes" id="UP000030689"/>
    </source>
</evidence>
<dbReference type="GO" id="GO:0005739">
    <property type="term" value="C:mitochondrion"/>
    <property type="evidence" value="ECO:0007669"/>
    <property type="project" value="TreeGrafter"/>
</dbReference>
<gene>
    <name evidence="3" type="ORF">EUTSA_v10023015mg</name>
</gene>
<dbReference type="Gramene" id="ESQ50705">
    <property type="protein sequence ID" value="ESQ50705"/>
    <property type="gene ID" value="EUTSA_v10023015mg"/>
</dbReference>